<reference evidence="2 3" key="1">
    <citation type="submission" date="2024-07" db="EMBL/GenBank/DDBJ databases">
        <title>Section-level genome sequencing and comparative genomics of Aspergillus sections Usti and Cavernicolus.</title>
        <authorList>
            <consortium name="Lawrence Berkeley National Laboratory"/>
            <person name="Nybo J.L."/>
            <person name="Vesth T.C."/>
            <person name="Theobald S."/>
            <person name="Frisvad J.C."/>
            <person name="Larsen T.O."/>
            <person name="Kjaerboelling I."/>
            <person name="Rothschild-Mancinelli K."/>
            <person name="Lyhne E.K."/>
            <person name="Kogle M.E."/>
            <person name="Barry K."/>
            <person name="Clum A."/>
            <person name="Na H."/>
            <person name="Ledsgaard L."/>
            <person name="Lin J."/>
            <person name="Lipzen A."/>
            <person name="Kuo A."/>
            <person name="Riley R."/>
            <person name="Mondo S."/>
            <person name="Labutti K."/>
            <person name="Haridas S."/>
            <person name="Pangalinan J."/>
            <person name="Salamov A.A."/>
            <person name="Simmons B.A."/>
            <person name="Magnuson J.K."/>
            <person name="Chen J."/>
            <person name="Drula E."/>
            <person name="Henrissat B."/>
            <person name="Wiebenga A."/>
            <person name="Lubbers R.J."/>
            <person name="Gomes A.C."/>
            <person name="Makela M.R."/>
            <person name="Stajich J."/>
            <person name="Grigoriev I.V."/>
            <person name="Mortensen U.H."/>
            <person name="De Vries R.P."/>
            <person name="Baker S.E."/>
            <person name="Andersen M.R."/>
        </authorList>
    </citation>
    <scope>NUCLEOTIDE SEQUENCE [LARGE SCALE GENOMIC DNA]</scope>
    <source>
        <strain evidence="2 3">CBS 123904</strain>
    </source>
</reference>
<gene>
    <name evidence="2" type="ORF">BJY01DRAFT_248848</name>
</gene>
<protein>
    <submittedName>
        <fullName evidence="2">Uncharacterized protein</fullName>
    </submittedName>
</protein>
<evidence type="ECO:0000313" key="3">
    <source>
        <dbReference type="Proteomes" id="UP001610446"/>
    </source>
</evidence>
<accession>A0ABR4JVC7</accession>
<proteinExistence type="predicted"/>
<evidence type="ECO:0000313" key="2">
    <source>
        <dbReference type="EMBL" id="KAL2842893.1"/>
    </source>
</evidence>
<name>A0ABR4JVC7_9EURO</name>
<dbReference type="Proteomes" id="UP001610446">
    <property type="component" value="Unassembled WGS sequence"/>
</dbReference>
<feature type="compositionally biased region" description="Gly residues" evidence="1">
    <location>
        <begin position="28"/>
        <end position="48"/>
    </location>
</feature>
<feature type="region of interest" description="Disordered" evidence="1">
    <location>
        <begin position="1"/>
        <end position="84"/>
    </location>
</feature>
<organism evidence="2 3">
    <name type="scientific">Aspergillus pseudoustus</name>
    <dbReference type="NCBI Taxonomy" id="1810923"/>
    <lineage>
        <taxon>Eukaryota</taxon>
        <taxon>Fungi</taxon>
        <taxon>Dikarya</taxon>
        <taxon>Ascomycota</taxon>
        <taxon>Pezizomycotina</taxon>
        <taxon>Eurotiomycetes</taxon>
        <taxon>Eurotiomycetidae</taxon>
        <taxon>Eurotiales</taxon>
        <taxon>Aspergillaceae</taxon>
        <taxon>Aspergillus</taxon>
        <taxon>Aspergillus subgen. Nidulantes</taxon>
    </lineage>
</organism>
<dbReference type="EMBL" id="JBFXLU010000095">
    <property type="protein sequence ID" value="KAL2842893.1"/>
    <property type="molecule type" value="Genomic_DNA"/>
</dbReference>
<sequence length="114" mass="11585">MNEQPGTDATDHPDEGRPAQGEEEGREGQGGGGKEGTGGKQTGKGGGKPPQPIAGDVPPIGPWGDRGVTSRNAGTNKAPANPSSLNVRINLDLRADVALELHAVIQGDITIGLF</sequence>
<keyword evidence="3" id="KW-1185">Reference proteome</keyword>
<comment type="caution">
    <text evidence="2">The sequence shown here is derived from an EMBL/GenBank/DDBJ whole genome shotgun (WGS) entry which is preliminary data.</text>
</comment>
<evidence type="ECO:0000256" key="1">
    <source>
        <dbReference type="SAM" id="MobiDB-lite"/>
    </source>
</evidence>